<evidence type="ECO:0000313" key="2">
    <source>
        <dbReference type="Proteomes" id="UP001454036"/>
    </source>
</evidence>
<evidence type="ECO:0008006" key="3">
    <source>
        <dbReference type="Google" id="ProtNLM"/>
    </source>
</evidence>
<dbReference type="Gene3D" id="3.90.70.80">
    <property type="match status" value="1"/>
</dbReference>
<organism evidence="1 2">
    <name type="scientific">Lithospermum erythrorhizon</name>
    <name type="common">Purple gromwell</name>
    <name type="synonym">Lithospermum officinale var. erythrorhizon</name>
    <dbReference type="NCBI Taxonomy" id="34254"/>
    <lineage>
        <taxon>Eukaryota</taxon>
        <taxon>Viridiplantae</taxon>
        <taxon>Streptophyta</taxon>
        <taxon>Embryophyta</taxon>
        <taxon>Tracheophyta</taxon>
        <taxon>Spermatophyta</taxon>
        <taxon>Magnoliopsida</taxon>
        <taxon>eudicotyledons</taxon>
        <taxon>Gunneridae</taxon>
        <taxon>Pentapetalae</taxon>
        <taxon>asterids</taxon>
        <taxon>lamiids</taxon>
        <taxon>Boraginales</taxon>
        <taxon>Boraginaceae</taxon>
        <taxon>Boraginoideae</taxon>
        <taxon>Lithospermeae</taxon>
        <taxon>Lithospermum</taxon>
    </lineage>
</organism>
<dbReference type="AlphaFoldDB" id="A0AAV3P1Z7"/>
<accession>A0AAV3P1Z7</accession>
<comment type="caution">
    <text evidence="1">The sequence shown here is derived from an EMBL/GenBank/DDBJ whole genome shotgun (WGS) entry which is preliminary data.</text>
</comment>
<protein>
    <recommendedName>
        <fullName evidence="3">OTU domain-containing protein</fullName>
    </recommendedName>
</protein>
<proteinExistence type="predicted"/>
<gene>
    <name evidence="1" type="ORF">LIER_05843</name>
</gene>
<reference evidence="1 2" key="1">
    <citation type="submission" date="2024-01" db="EMBL/GenBank/DDBJ databases">
        <title>The complete chloroplast genome sequence of Lithospermum erythrorhizon: insights into the phylogenetic relationship among Boraginaceae species and the maternal lineages of purple gromwells.</title>
        <authorList>
            <person name="Okada T."/>
            <person name="Watanabe K."/>
        </authorList>
    </citation>
    <scope>NUCLEOTIDE SEQUENCE [LARGE SCALE GENOMIC DNA]</scope>
</reference>
<dbReference type="Proteomes" id="UP001454036">
    <property type="component" value="Unassembled WGS sequence"/>
</dbReference>
<name>A0AAV3P1Z7_LITER</name>
<dbReference type="EMBL" id="BAABME010000822">
    <property type="protein sequence ID" value="GAA0145709.1"/>
    <property type="molecule type" value="Genomic_DNA"/>
</dbReference>
<evidence type="ECO:0000313" key="1">
    <source>
        <dbReference type="EMBL" id="GAA0145709.1"/>
    </source>
</evidence>
<sequence length="237" mass="26400">MSARRLGYIRGGVSKPGRGRGRGRGGSTKVASILNSSYSPDLLPIIVPFVRGFNHEKKDGNCGYRAVALQVYDNEKEWSKVRSECILELTQHPALYDRILVGVDVHTLIHKISHFGDGRVPEFNWMSLPELGHFIVTRFNVVFVSYGLHGGIICLPAAVKPGNGPPTSMVVLGHVQVGTHFLLDIDFPIHSPTLYWEAHHDQSADNLIAPYRARMDHYNTIMNAQRNYLIGNNMLSS</sequence>
<keyword evidence="2" id="KW-1185">Reference proteome</keyword>
<dbReference type="CDD" id="cd22744">
    <property type="entry name" value="OTU"/>
    <property type="match status" value="1"/>
</dbReference>